<dbReference type="AlphaFoldDB" id="A0A918LPT2"/>
<organism evidence="3 4">
    <name type="scientific">Streptomyces purpureus</name>
    <dbReference type="NCBI Taxonomy" id="1951"/>
    <lineage>
        <taxon>Bacteria</taxon>
        <taxon>Bacillati</taxon>
        <taxon>Actinomycetota</taxon>
        <taxon>Actinomycetes</taxon>
        <taxon>Kitasatosporales</taxon>
        <taxon>Streptomycetaceae</taxon>
        <taxon>Streptomyces</taxon>
    </lineage>
</organism>
<keyword evidence="4" id="KW-1185">Reference proteome</keyword>
<protein>
    <recommendedName>
        <fullName evidence="2">GmrSD restriction endonucleases C-terminal domain-containing protein</fullName>
    </recommendedName>
</protein>
<dbReference type="RefSeq" id="WP_189202099.1">
    <property type="nucleotide sequence ID" value="NZ_BMQQ01000010.1"/>
</dbReference>
<evidence type="ECO:0000313" key="3">
    <source>
        <dbReference type="EMBL" id="GGT34888.1"/>
    </source>
</evidence>
<dbReference type="InterPro" id="IPR011089">
    <property type="entry name" value="GmrSD_C"/>
</dbReference>
<reference evidence="3" key="2">
    <citation type="submission" date="2020-09" db="EMBL/GenBank/DDBJ databases">
        <authorList>
            <person name="Sun Q."/>
            <person name="Ohkuma M."/>
        </authorList>
    </citation>
    <scope>NUCLEOTIDE SEQUENCE</scope>
    <source>
        <strain evidence="3">JCM 3172</strain>
    </source>
</reference>
<comment type="caution">
    <text evidence="3">The sequence shown here is derived from an EMBL/GenBank/DDBJ whole genome shotgun (WGS) entry which is preliminary data.</text>
</comment>
<feature type="chain" id="PRO_5038454033" description="GmrSD restriction endonucleases C-terminal domain-containing protein" evidence="1">
    <location>
        <begin position="26"/>
        <end position="225"/>
    </location>
</feature>
<evidence type="ECO:0000259" key="2">
    <source>
        <dbReference type="Pfam" id="PF07510"/>
    </source>
</evidence>
<gene>
    <name evidence="3" type="ORF">GCM10014713_30690</name>
</gene>
<dbReference type="Proteomes" id="UP000619486">
    <property type="component" value="Unassembled WGS sequence"/>
</dbReference>
<evidence type="ECO:0000256" key="1">
    <source>
        <dbReference type="SAM" id="SignalP"/>
    </source>
</evidence>
<dbReference type="PANTHER" id="PTHR24094">
    <property type="entry name" value="SECRETED PROTEIN"/>
    <property type="match status" value="1"/>
</dbReference>
<dbReference type="Pfam" id="PF07510">
    <property type="entry name" value="GmrSD_C"/>
    <property type="match status" value="1"/>
</dbReference>
<sequence length="225" mass="24111">MPTYRTAAPAALLAAAVLVTSACTAEDGSPDGERGAPPAGGSALAAVDTLTVKGRAPRTGYAREEFGRAWTDVDRNGCGTRDDILKRDLSGVTFKDGRCKVASGTLAEDPYTGRSVTFTRGRSKVDIDHVVALSDAWQKGAQKWDAGKRTRFANDPLNLLAVDSTANRRKSDGDTATWLPPHKAYRCSYVARQVAVKRKYGVWVTAGERDAMKRVLGGCPRQALP</sequence>
<dbReference type="EMBL" id="BMQQ01000010">
    <property type="protein sequence ID" value="GGT34888.1"/>
    <property type="molecule type" value="Genomic_DNA"/>
</dbReference>
<accession>A0A918LPT2</accession>
<dbReference type="PANTHER" id="PTHR24094:SF15">
    <property type="entry name" value="AMP-DEPENDENT SYNTHETASE_LIGASE DOMAIN-CONTAINING PROTEIN-RELATED"/>
    <property type="match status" value="1"/>
</dbReference>
<feature type="domain" description="GmrSD restriction endonucleases C-terminal" evidence="2">
    <location>
        <begin position="80"/>
        <end position="214"/>
    </location>
</feature>
<feature type="signal peptide" evidence="1">
    <location>
        <begin position="1"/>
        <end position="25"/>
    </location>
</feature>
<dbReference type="PROSITE" id="PS51257">
    <property type="entry name" value="PROKAR_LIPOPROTEIN"/>
    <property type="match status" value="1"/>
</dbReference>
<reference evidence="3" key="1">
    <citation type="journal article" date="2014" name="Int. J. Syst. Evol. Microbiol.">
        <title>Complete genome sequence of Corynebacterium casei LMG S-19264T (=DSM 44701T), isolated from a smear-ripened cheese.</title>
        <authorList>
            <consortium name="US DOE Joint Genome Institute (JGI-PGF)"/>
            <person name="Walter F."/>
            <person name="Albersmeier A."/>
            <person name="Kalinowski J."/>
            <person name="Ruckert C."/>
        </authorList>
    </citation>
    <scope>NUCLEOTIDE SEQUENCE</scope>
    <source>
        <strain evidence="3">JCM 3172</strain>
    </source>
</reference>
<proteinExistence type="predicted"/>
<evidence type="ECO:0000313" key="4">
    <source>
        <dbReference type="Proteomes" id="UP000619486"/>
    </source>
</evidence>
<keyword evidence="1" id="KW-0732">Signal</keyword>
<name>A0A918LPT2_9ACTN</name>